<accession>A0A1G1VDN8</accession>
<dbReference type="AlphaFoldDB" id="A0A1G1VDN8"/>
<comment type="caution">
    <text evidence="3">The sequence shown here is derived from an EMBL/GenBank/DDBJ whole genome shotgun (WGS) entry which is preliminary data.</text>
</comment>
<feature type="region of interest" description="Disordered" evidence="1">
    <location>
        <begin position="1"/>
        <end position="34"/>
    </location>
</feature>
<proteinExistence type="predicted"/>
<sequence>MLPQASTAVSSPSPVTVAPSSTSLPSSSSSTQTSQVSIKNFAYSPATITVKVGTTITWKNEDSALHTVTSDDTSGPLDSDQLATGDTYSETFYTVGQFSYHCDPHSNMKAAIIVTN</sequence>
<evidence type="ECO:0000313" key="4">
    <source>
        <dbReference type="Proteomes" id="UP000178659"/>
    </source>
</evidence>
<evidence type="ECO:0000259" key="2">
    <source>
        <dbReference type="Pfam" id="PF13473"/>
    </source>
</evidence>
<dbReference type="Gene3D" id="2.60.40.420">
    <property type="entry name" value="Cupredoxins - blue copper proteins"/>
    <property type="match status" value="1"/>
</dbReference>
<dbReference type="InterPro" id="IPR028096">
    <property type="entry name" value="EfeO_Cupredoxin"/>
</dbReference>
<protein>
    <recommendedName>
        <fullName evidence="2">EfeO-type cupredoxin-like domain-containing protein</fullName>
    </recommendedName>
</protein>
<reference evidence="3 4" key="1">
    <citation type="journal article" date="2016" name="Nat. Commun.">
        <title>Thousands of microbial genomes shed light on interconnected biogeochemical processes in an aquifer system.</title>
        <authorList>
            <person name="Anantharaman K."/>
            <person name="Brown C.T."/>
            <person name="Hug L.A."/>
            <person name="Sharon I."/>
            <person name="Castelle C.J."/>
            <person name="Probst A.J."/>
            <person name="Thomas B.C."/>
            <person name="Singh A."/>
            <person name="Wilkins M.J."/>
            <person name="Karaoz U."/>
            <person name="Brodie E.L."/>
            <person name="Williams K.H."/>
            <person name="Hubbard S.S."/>
            <person name="Banfield J.F."/>
        </authorList>
    </citation>
    <scope>NUCLEOTIDE SEQUENCE [LARGE SCALE GENOMIC DNA]</scope>
</reference>
<evidence type="ECO:0000256" key="1">
    <source>
        <dbReference type="SAM" id="MobiDB-lite"/>
    </source>
</evidence>
<dbReference type="Pfam" id="PF13473">
    <property type="entry name" value="Cupredoxin_1"/>
    <property type="match status" value="1"/>
</dbReference>
<feature type="domain" description="EfeO-type cupredoxin-like" evidence="2">
    <location>
        <begin position="25"/>
        <end position="114"/>
    </location>
</feature>
<dbReference type="PANTHER" id="PTHR36507">
    <property type="entry name" value="BLL1555 PROTEIN"/>
    <property type="match status" value="1"/>
</dbReference>
<dbReference type="InterPro" id="IPR052721">
    <property type="entry name" value="ET_Amicyanin"/>
</dbReference>
<dbReference type="InterPro" id="IPR008972">
    <property type="entry name" value="Cupredoxin"/>
</dbReference>
<organism evidence="3 4">
    <name type="scientific">Candidatus Blackburnbacteria bacterium RIFCSPLOWO2_01_FULL_40_20</name>
    <dbReference type="NCBI Taxonomy" id="1797519"/>
    <lineage>
        <taxon>Bacteria</taxon>
        <taxon>Candidatus Blackburniibacteriota</taxon>
    </lineage>
</organism>
<dbReference type="PANTHER" id="PTHR36507:SF1">
    <property type="entry name" value="BLL1555 PROTEIN"/>
    <property type="match status" value="1"/>
</dbReference>
<dbReference type="SUPFAM" id="SSF49503">
    <property type="entry name" value="Cupredoxins"/>
    <property type="match status" value="1"/>
</dbReference>
<evidence type="ECO:0000313" key="3">
    <source>
        <dbReference type="EMBL" id="OGY13437.1"/>
    </source>
</evidence>
<name>A0A1G1VDN8_9BACT</name>
<gene>
    <name evidence="3" type="ORF">A3A77_04650</name>
</gene>
<dbReference type="EMBL" id="MHCC01000015">
    <property type="protein sequence ID" value="OGY13437.1"/>
    <property type="molecule type" value="Genomic_DNA"/>
</dbReference>
<dbReference type="Proteomes" id="UP000178659">
    <property type="component" value="Unassembled WGS sequence"/>
</dbReference>